<dbReference type="EMBL" id="JACAZH010000034">
    <property type="protein sequence ID" value="KAF7337335.1"/>
    <property type="molecule type" value="Genomic_DNA"/>
</dbReference>
<organism evidence="1 2">
    <name type="scientific">Mycena sanguinolenta</name>
    <dbReference type="NCBI Taxonomy" id="230812"/>
    <lineage>
        <taxon>Eukaryota</taxon>
        <taxon>Fungi</taxon>
        <taxon>Dikarya</taxon>
        <taxon>Basidiomycota</taxon>
        <taxon>Agaricomycotina</taxon>
        <taxon>Agaricomycetes</taxon>
        <taxon>Agaricomycetidae</taxon>
        <taxon>Agaricales</taxon>
        <taxon>Marasmiineae</taxon>
        <taxon>Mycenaceae</taxon>
        <taxon>Mycena</taxon>
    </lineage>
</organism>
<dbReference type="InterPro" id="IPR011333">
    <property type="entry name" value="SKP1/BTB/POZ_sf"/>
</dbReference>
<dbReference type="SUPFAM" id="SSF54695">
    <property type="entry name" value="POZ domain"/>
    <property type="match status" value="1"/>
</dbReference>
<reference evidence="1" key="1">
    <citation type="submission" date="2020-05" db="EMBL/GenBank/DDBJ databases">
        <title>Mycena genomes resolve the evolution of fungal bioluminescence.</title>
        <authorList>
            <person name="Tsai I.J."/>
        </authorList>
    </citation>
    <scope>NUCLEOTIDE SEQUENCE</scope>
    <source>
        <strain evidence="1">160909Yilan</strain>
    </source>
</reference>
<accession>A0A8H6X9V0</accession>
<evidence type="ECO:0000313" key="2">
    <source>
        <dbReference type="Proteomes" id="UP000623467"/>
    </source>
</evidence>
<gene>
    <name evidence="1" type="ORF">MSAN_02259000</name>
</gene>
<evidence type="ECO:0000313" key="1">
    <source>
        <dbReference type="EMBL" id="KAF7337335.1"/>
    </source>
</evidence>
<sequence length="197" mass="22379">MDSADSVIPQDLICEESLWFPDGTLVLRAETHLFRVFPGILAAKSGVFEDMLAFPQPQKGESYDGCPLVHLSDSSADTTHFLKAIFHYDYFEQWPARVEFDVVAGVLRLSQKYQVEPLRKRALVHLSHRYPVTLSEFGTTDGWHDPIAVVNLARHVSADWILPVALYHCAWLEPEDFLDVSLSPSDRLLCLRARDQL</sequence>
<dbReference type="Gene3D" id="3.30.710.10">
    <property type="entry name" value="Potassium Channel Kv1.1, Chain A"/>
    <property type="match status" value="1"/>
</dbReference>
<proteinExistence type="predicted"/>
<protein>
    <recommendedName>
        <fullName evidence="3">BTB domain-containing protein</fullName>
    </recommendedName>
</protein>
<dbReference type="Proteomes" id="UP000623467">
    <property type="component" value="Unassembled WGS sequence"/>
</dbReference>
<dbReference type="AlphaFoldDB" id="A0A8H6X9V0"/>
<keyword evidence="2" id="KW-1185">Reference proteome</keyword>
<name>A0A8H6X9V0_9AGAR</name>
<comment type="caution">
    <text evidence="1">The sequence shown here is derived from an EMBL/GenBank/DDBJ whole genome shotgun (WGS) entry which is preliminary data.</text>
</comment>
<dbReference type="OrthoDB" id="2757422at2759"/>
<evidence type="ECO:0008006" key="3">
    <source>
        <dbReference type="Google" id="ProtNLM"/>
    </source>
</evidence>